<reference evidence="2 3" key="1">
    <citation type="submission" date="2018-07" db="EMBL/GenBank/DDBJ databases">
        <title>Genome sequencing of Runella.</title>
        <authorList>
            <person name="Baek M.-G."/>
            <person name="Yi H."/>
        </authorList>
    </citation>
    <scope>NUCLEOTIDE SEQUENCE [LARGE SCALE GENOMIC DNA]</scope>
    <source>
        <strain evidence="2 3">HYN0085</strain>
    </source>
</reference>
<keyword evidence="1" id="KW-0732">Signal</keyword>
<organism evidence="2 3">
    <name type="scientific">Runella rosea</name>
    <dbReference type="NCBI Taxonomy" id="2259595"/>
    <lineage>
        <taxon>Bacteria</taxon>
        <taxon>Pseudomonadati</taxon>
        <taxon>Bacteroidota</taxon>
        <taxon>Cytophagia</taxon>
        <taxon>Cytophagales</taxon>
        <taxon>Spirosomataceae</taxon>
        <taxon>Runella</taxon>
    </lineage>
</organism>
<dbReference type="RefSeq" id="WP_114068389.1">
    <property type="nucleotide sequence ID" value="NZ_CP030850.1"/>
</dbReference>
<feature type="chain" id="PRO_5016956168" description="LTXXQ motif family protein" evidence="1">
    <location>
        <begin position="22"/>
        <end position="128"/>
    </location>
</feature>
<keyword evidence="3" id="KW-1185">Reference proteome</keyword>
<sequence>MKKTLLSIAAFALLSIATVNAQRSQYPNQRPTQAPQYDNPRIDNAYEELKINRLDNIVKLTRKQENELKRIENHYDRILKGRRLSGRDIQRLENEKQREIWSVLTPVQRQRLAAHQHNQKFDRPYRRG</sequence>
<protein>
    <recommendedName>
        <fullName evidence="4">LTXXQ motif family protein</fullName>
    </recommendedName>
</protein>
<name>A0A344TLU9_9BACT</name>
<evidence type="ECO:0000313" key="2">
    <source>
        <dbReference type="EMBL" id="AXE19620.1"/>
    </source>
</evidence>
<evidence type="ECO:0000313" key="3">
    <source>
        <dbReference type="Proteomes" id="UP000251993"/>
    </source>
</evidence>
<accession>A0A344TLU9</accession>
<feature type="signal peptide" evidence="1">
    <location>
        <begin position="1"/>
        <end position="21"/>
    </location>
</feature>
<evidence type="ECO:0000256" key="1">
    <source>
        <dbReference type="SAM" id="SignalP"/>
    </source>
</evidence>
<proteinExistence type="predicted"/>
<dbReference type="AlphaFoldDB" id="A0A344TLU9"/>
<dbReference type="EMBL" id="CP030850">
    <property type="protein sequence ID" value="AXE19620.1"/>
    <property type="molecule type" value="Genomic_DNA"/>
</dbReference>
<dbReference type="KEGG" id="run:DR864_18695"/>
<evidence type="ECO:0008006" key="4">
    <source>
        <dbReference type="Google" id="ProtNLM"/>
    </source>
</evidence>
<dbReference type="OrthoDB" id="958085at2"/>
<dbReference type="Proteomes" id="UP000251993">
    <property type="component" value="Chromosome"/>
</dbReference>
<gene>
    <name evidence="2" type="ORF">DR864_18695</name>
</gene>